<feature type="region of interest" description="Disordered" evidence="2">
    <location>
        <begin position="1"/>
        <end position="37"/>
    </location>
</feature>
<evidence type="ECO:0000313" key="6">
    <source>
        <dbReference type="EMBL" id="KAI8575817.1"/>
    </source>
</evidence>
<feature type="region of interest" description="Disordered" evidence="2">
    <location>
        <begin position="54"/>
        <end position="86"/>
    </location>
</feature>
<dbReference type="AlphaFoldDB" id="A0AAD5E354"/>
<feature type="domain" description="Trafficking protein particle complex subunit 13 middle" evidence="5">
    <location>
        <begin position="208"/>
        <end position="332"/>
    </location>
</feature>
<feature type="compositionally biased region" description="Basic and acidic residues" evidence="2">
    <location>
        <begin position="72"/>
        <end position="86"/>
    </location>
</feature>
<proteinExistence type="inferred from homology"/>
<name>A0AAD5E354_UMBRA</name>
<reference evidence="6" key="1">
    <citation type="submission" date="2021-06" db="EMBL/GenBank/DDBJ databases">
        <authorList>
            <consortium name="DOE Joint Genome Institute"/>
            <person name="Mondo S.J."/>
            <person name="Amses K.R."/>
            <person name="Simmons D.R."/>
            <person name="Longcore J.E."/>
            <person name="Seto K."/>
            <person name="Alves G.H."/>
            <person name="Bonds A.E."/>
            <person name="Quandt C.A."/>
            <person name="Davis W.J."/>
            <person name="Chang Y."/>
            <person name="Letcher P.M."/>
            <person name="Powell M.J."/>
            <person name="Kuo A."/>
            <person name="Labutti K."/>
            <person name="Pangilinan J."/>
            <person name="Andreopoulos W."/>
            <person name="Tritt A."/>
            <person name="Riley R."/>
            <person name="Hundley H."/>
            <person name="Johnson J."/>
            <person name="Lipzen A."/>
            <person name="Barry K."/>
            <person name="Berbee M.L."/>
            <person name="Buchler N.E."/>
            <person name="Grigoriev I.V."/>
            <person name="Spatafora J.W."/>
            <person name="Stajich J.E."/>
            <person name="James T.Y."/>
        </authorList>
    </citation>
    <scope>NUCLEOTIDE SEQUENCE</scope>
    <source>
        <strain evidence="6">AG</strain>
    </source>
</reference>
<feature type="domain" description="Trafficking protein particle complex subunit 13 C-terminal" evidence="4">
    <location>
        <begin position="359"/>
        <end position="452"/>
    </location>
</feature>
<accession>A0AAD5E354</accession>
<dbReference type="PANTHER" id="PTHR13134:SF3">
    <property type="entry name" value="TRAFFICKING PROTEIN PARTICLE COMPLEX SUBUNIT 13"/>
    <property type="match status" value="1"/>
</dbReference>
<dbReference type="InterPro" id="IPR055429">
    <property type="entry name" value="TRAPPC13_M"/>
</dbReference>
<dbReference type="GeneID" id="75917438"/>
<comment type="similarity">
    <text evidence="1">Belongs to the TRAPPC13 family.</text>
</comment>
<evidence type="ECO:0000256" key="1">
    <source>
        <dbReference type="ARBA" id="ARBA00010785"/>
    </source>
</evidence>
<evidence type="ECO:0000259" key="3">
    <source>
        <dbReference type="Pfam" id="PF06159"/>
    </source>
</evidence>
<dbReference type="InterPro" id="IPR055427">
    <property type="entry name" value="TRAPPC13_N"/>
</dbReference>
<gene>
    <name evidence="6" type="ORF">K450DRAFT_260039</name>
</gene>
<dbReference type="RefSeq" id="XP_051440821.1">
    <property type="nucleotide sequence ID" value="XM_051592095.1"/>
</dbReference>
<dbReference type="PANTHER" id="PTHR13134">
    <property type="entry name" value="TRAFFICKING PROTEIN PARTICLE COMPLEX SUBUNIT 13"/>
    <property type="match status" value="1"/>
</dbReference>
<protein>
    <recommendedName>
        <fullName evidence="8">Trafficking protein particle complex subunit 13</fullName>
    </recommendedName>
</protein>
<comment type="caution">
    <text evidence="6">The sequence shown here is derived from an EMBL/GenBank/DDBJ whole genome shotgun (WGS) entry which is preliminary data.</text>
</comment>
<organism evidence="6 7">
    <name type="scientific">Umbelopsis ramanniana AG</name>
    <dbReference type="NCBI Taxonomy" id="1314678"/>
    <lineage>
        <taxon>Eukaryota</taxon>
        <taxon>Fungi</taxon>
        <taxon>Fungi incertae sedis</taxon>
        <taxon>Mucoromycota</taxon>
        <taxon>Mucoromycotina</taxon>
        <taxon>Umbelopsidomycetes</taxon>
        <taxon>Umbelopsidales</taxon>
        <taxon>Umbelopsidaceae</taxon>
        <taxon>Umbelopsis</taxon>
    </lineage>
</organism>
<reference evidence="6" key="2">
    <citation type="journal article" date="2022" name="Proc. Natl. Acad. Sci. U.S.A.">
        <title>Diploid-dominant life cycles characterize the early evolution of Fungi.</title>
        <authorList>
            <person name="Amses K.R."/>
            <person name="Simmons D.R."/>
            <person name="Longcore J.E."/>
            <person name="Mondo S.J."/>
            <person name="Seto K."/>
            <person name="Jeronimo G.H."/>
            <person name="Bonds A.E."/>
            <person name="Quandt C.A."/>
            <person name="Davis W.J."/>
            <person name="Chang Y."/>
            <person name="Federici B.A."/>
            <person name="Kuo A."/>
            <person name="LaButti K."/>
            <person name="Pangilinan J."/>
            <person name="Andreopoulos W."/>
            <person name="Tritt A."/>
            <person name="Riley R."/>
            <person name="Hundley H."/>
            <person name="Johnson J."/>
            <person name="Lipzen A."/>
            <person name="Barry K."/>
            <person name="Lang B.F."/>
            <person name="Cuomo C.A."/>
            <person name="Buchler N.E."/>
            <person name="Grigoriev I.V."/>
            <person name="Spatafora J.W."/>
            <person name="Stajich J.E."/>
            <person name="James T.Y."/>
        </authorList>
    </citation>
    <scope>NUCLEOTIDE SEQUENCE</scope>
    <source>
        <strain evidence="6">AG</strain>
    </source>
</reference>
<sequence>MASPNTARSNPLAKPVPGSPHPTSSPQPDDSQQPHLLALKVMRLSRPSLGTQVTAYVDPQASPMSAALTSSNEKKDQEKRHMQNEHSKIDIRNFGLGEALVLPSAFGNIYLGETFSTYLCVNNESKEITHEVKMKAELQTSSQRFNLADTNDEPLAIMEPGQSNEFTISHEIKELGVHILVCSIQYTTVEGRSRSFRKFYKFQVANPLAVKTKVNNMIDGKVFLEAQVQNVSANTMMLERMKFEPAEHFLHEDLNFFKAEDNKENALQSTFGSQYLNQHDVRQYLYLLTPKNAEDDRIARTTNTLGKLDIVWRTTMGEMGRLQTSQLTRKVPILDDLQVQAFNVPSTQISEDGQLVKGIRAEEPFSIGIRISNHSAQNMKVVLSAVKAKMGSVLLSGVSTRQLGDLSPEQTIETNVEFFPLSPGLQKIGGLKLVDLITGYIKEVDHLCDVFVEYDD</sequence>
<evidence type="ECO:0000259" key="4">
    <source>
        <dbReference type="Pfam" id="PF23643"/>
    </source>
</evidence>
<evidence type="ECO:0008006" key="8">
    <source>
        <dbReference type="Google" id="ProtNLM"/>
    </source>
</evidence>
<dbReference type="InterPro" id="IPR055428">
    <property type="entry name" value="TRAPPC13_C"/>
</dbReference>
<dbReference type="Pfam" id="PF23643">
    <property type="entry name" value="TRAPPC13_C"/>
    <property type="match status" value="1"/>
</dbReference>
<keyword evidence="7" id="KW-1185">Reference proteome</keyword>
<dbReference type="Pfam" id="PF23647">
    <property type="entry name" value="TRAPPC13_M"/>
    <property type="match status" value="1"/>
</dbReference>
<feature type="domain" description="Trafficking protein particle complex subunit 13 N-terminal" evidence="3">
    <location>
        <begin position="35"/>
        <end position="204"/>
    </location>
</feature>
<dbReference type="GO" id="GO:1990072">
    <property type="term" value="C:TRAPPIII protein complex"/>
    <property type="evidence" value="ECO:0007669"/>
    <property type="project" value="TreeGrafter"/>
</dbReference>
<dbReference type="Proteomes" id="UP001206595">
    <property type="component" value="Unassembled WGS sequence"/>
</dbReference>
<dbReference type="InterPro" id="IPR010378">
    <property type="entry name" value="TRAPPC13"/>
</dbReference>
<evidence type="ECO:0000259" key="5">
    <source>
        <dbReference type="Pfam" id="PF23647"/>
    </source>
</evidence>
<dbReference type="EMBL" id="MU620969">
    <property type="protein sequence ID" value="KAI8575817.1"/>
    <property type="molecule type" value="Genomic_DNA"/>
</dbReference>
<evidence type="ECO:0000256" key="2">
    <source>
        <dbReference type="SAM" id="MobiDB-lite"/>
    </source>
</evidence>
<dbReference type="Pfam" id="PF06159">
    <property type="entry name" value="TRAPPC13_N"/>
    <property type="match status" value="1"/>
</dbReference>
<evidence type="ECO:0000313" key="7">
    <source>
        <dbReference type="Proteomes" id="UP001206595"/>
    </source>
</evidence>